<dbReference type="Proteomes" id="UP000274131">
    <property type="component" value="Unassembled WGS sequence"/>
</dbReference>
<dbReference type="AlphaFoldDB" id="A0A0N4USW1"/>
<organism evidence="4">
    <name type="scientific">Enterobius vermicularis</name>
    <name type="common">Human pinworm</name>
    <dbReference type="NCBI Taxonomy" id="51028"/>
    <lineage>
        <taxon>Eukaryota</taxon>
        <taxon>Metazoa</taxon>
        <taxon>Ecdysozoa</taxon>
        <taxon>Nematoda</taxon>
        <taxon>Chromadorea</taxon>
        <taxon>Rhabditida</taxon>
        <taxon>Spirurina</taxon>
        <taxon>Oxyuridomorpha</taxon>
        <taxon>Oxyuroidea</taxon>
        <taxon>Oxyuridae</taxon>
        <taxon>Enterobius</taxon>
    </lineage>
</organism>
<keyword evidence="3" id="KW-1185">Reference proteome</keyword>
<dbReference type="WBParaSite" id="EVEC_0000024501-mRNA-1">
    <property type="protein sequence ID" value="EVEC_0000024501-mRNA-1"/>
    <property type="gene ID" value="EVEC_0000024501"/>
</dbReference>
<feature type="compositionally biased region" description="Polar residues" evidence="1">
    <location>
        <begin position="1"/>
        <end position="13"/>
    </location>
</feature>
<gene>
    <name evidence="2" type="ORF">EVEC_LOCUS176</name>
</gene>
<evidence type="ECO:0000256" key="1">
    <source>
        <dbReference type="SAM" id="MobiDB-lite"/>
    </source>
</evidence>
<evidence type="ECO:0000313" key="2">
    <source>
        <dbReference type="EMBL" id="VDD85033.1"/>
    </source>
</evidence>
<reference evidence="2 3" key="2">
    <citation type="submission" date="2018-10" db="EMBL/GenBank/DDBJ databases">
        <authorList>
            <consortium name="Pathogen Informatics"/>
        </authorList>
    </citation>
    <scope>NUCLEOTIDE SEQUENCE [LARGE SCALE GENOMIC DNA]</scope>
</reference>
<protein>
    <submittedName>
        <fullName evidence="2 4">Uncharacterized protein</fullName>
    </submittedName>
</protein>
<reference evidence="4" key="1">
    <citation type="submission" date="2017-02" db="UniProtKB">
        <authorList>
            <consortium name="WormBaseParasite"/>
        </authorList>
    </citation>
    <scope>IDENTIFICATION</scope>
</reference>
<sequence>MVARANATTTSAVSRRKCEFTTRQPKKPALNTRTSSQRFVDVTLKRREHQSVEQRRREYTIEETIDVKTKPLMPLEGCLSSDEIRF</sequence>
<proteinExistence type="predicted"/>
<evidence type="ECO:0000313" key="4">
    <source>
        <dbReference type="WBParaSite" id="EVEC_0000024501-mRNA-1"/>
    </source>
</evidence>
<feature type="region of interest" description="Disordered" evidence="1">
    <location>
        <begin position="1"/>
        <end position="32"/>
    </location>
</feature>
<evidence type="ECO:0000313" key="3">
    <source>
        <dbReference type="Proteomes" id="UP000274131"/>
    </source>
</evidence>
<accession>A0A0N4USW1</accession>
<name>A0A0N4USW1_ENTVE</name>
<dbReference type="EMBL" id="UXUI01000117">
    <property type="protein sequence ID" value="VDD85033.1"/>
    <property type="molecule type" value="Genomic_DNA"/>
</dbReference>